<keyword evidence="3" id="KW-1185">Reference proteome</keyword>
<dbReference type="EMBL" id="WJBU01000021">
    <property type="protein sequence ID" value="MRD49210.1"/>
    <property type="molecule type" value="Genomic_DNA"/>
</dbReference>
<dbReference type="OrthoDB" id="391735at2"/>
<evidence type="ECO:0000313" key="2">
    <source>
        <dbReference type="EMBL" id="MRD49210.1"/>
    </source>
</evidence>
<proteinExistence type="predicted"/>
<dbReference type="Gene3D" id="3.10.450.50">
    <property type="match status" value="1"/>
</dbReference>
<organism evidence="2 3">
    <name type="scientific">Caenimonas koreensis DSM 17982</name>
    <dbReference type="NCBI Taxonomy" id="1121255"/>
    <lineage>
        <taxon>Bacteria</taxon>
        <taxon>Pseudomonadati</taxon>
        <taxon>Pseudomonadota</taxon>
        <taxon>Betaproteobacteria</taxon>
        <taxon>Burkholderiales</taxon>
        <taxon>Comamonadaceae</taxon>
        <taxon>Caenimonas</taxon>
    </lineage>
</organism>
<evidence type="ECO:0000259" key="1">
    <source>
        <dbReference type="Pfam" id="PF12680"/>
    </source>
</evidence>
<dbReference type="RefSeq" id="WP_153586523.1">
    <property type="nucleotide sequence ID" value="NZ_WJBU01000021.1"/>
</dbReference>
<comment type="caution">
    <text evidence="2">The sequence shown here is derived from an EMBL/GenBank/DDBJ whole genome shotgun (WGS) entry which is preliminary data.</text>
</comment>
<dbReference type="AlphaFoldDB" id="A0A844AXE1"/>
<dbReference type="InterPro" id="IPR037401">
    <property type="entry name" value="SnoaL-like"/>
</dbReference>
<dbReference type="SUPFAM" id="SSF54427">
    <property type="entry name" value="NTF2-like"/>
    <property type="match status" value="1"/>
</dbReference>
<accession>A0A844AXE1</accession>
<dbReference type="Proteomes" id="UP000487350">
    <property type="component" value="Unassembled WGS sequence"/>
</dbReference>
<gene>
    <name evidence="2" type="ORF">GHT07_18200</name>
</gene>
<protein>
    <submittedName>
        <fullName evidence="2">Nuclear transport factor 2 family protein</fullName>
    </submittedName>
</protein>
<dbReference type="InterPro" id="IPR032710">
    <property type="entry name" value="NTF2-like_dom_sf"/>
</dbReference>
<dbReference type="Pfam" id="PF12680">
    <property type="entry name" value="SnoaL_2"/>
    <property type="match status" value="1"/>
</dbReference>
<name>A0A844AXE1_9BURK</name>
<reference evidence="2 3" key="1">
    <citation type="submission" date="2019-11" db="EMBL/GenBank/DDBJ databases">
        <title>Caenimonas koreensis gen. nov., sp. nov., isolated from activated sludge.</title>
        <authorList>
            <person name="Seung H.R."/>
        </authorList>
    </citation>
    <scope>NUCLEOTIDE SEQUENCE [LARGE SCALE GENOMIC DNA]</scope>
    <source>
        <strain evidence="2 3">EMB320</strain>
    </source>
</reference>
<feature type="domain" description="SnoaL-like" evidence="1">
    <location>
        <begin position="8"/>
        <end position="115"/>
    </location>
</feature>
<evidence type="ECO:0000313" key="3">
    <source>
        <dbReference type="Proteomes" id="UP000487350"/>
    </source>
</evidence>
<sequence length="164" mass="18365">MHPNQQTIETFYRAFAQLDADTMATCYADNATFQDEVFTLNGKREVMGMWRMLVEATKAKGADVWSLKFSDVSADATTGHAHWDAHYRFSATGRIVDNSIDAKFEFDPQGKIVKHIDSFDLWKWSRQALGAPGLLLGWTPVIRSKVKKTAAANLQKFMAKASAS</sequence>